<evidence type="ECO:0000256" key="14">
    <source>
        <dbReference type="ARBA" id="ARBA00023034"/>
    </source>
</evidence>
<feature type="signal peptide" evidence="21">
    <location>
        <begin position="1"/>
        <end position="21"/>
    </location>
</feature>
<evidence type="ECO:0000256" key="7">
    <source>
        <dbReference type="ARBA" id="ARBA00022645"/>
    </source>
</evidence>
<evidence type="ECO:0000256" key="15">
    <source>
        <dbReference type="ARBA" id="ARBA00023049"/>
    </source>
</evidence>
<dbReference type="PANTHER" id="PTHR12053">
    <property type="entry name" value="PROTEASE FAMILY M28 PLASMA GLUTAMATE CARBOXYPEPTIDASE-RELATED"/>
    <property type="match status" value="1"/>
</dbReference>
<comment type="subunit">
    <text evidence="19">Homodimer. The monomeric form is inactive while the homodimer is active.</text>
</comment>
<keyword evidence="24" id="KW-1185">Reference proteome</keyword>
<evidence type="ECO:0000256" key="17">
    <source>
        <dbReference type="ARBA" id="ARBA00023180"/>
    </source>
</evidence>
<evidence type="ECO:0000256" key="19">
    <source>
        <dbReference type="ARBA" id="ARBA00025833"/>
    </source>
</evidence>
<keyword evidence="14" id="KW-0333">Golgi apparatus</keyword>
<keyword evidence="17" id="KW-0325">Glycoprotein</keyword>
<evidence type="ECO:0000256" key="16">
    <source>
        <dbReference type="ARBA" id="ARBA00023145"/>
    </source>
</evidence>
<dbReference type="InterPro" id="IPR039866">
    <property type="entry name" value="CPQ"/>
</dbReference>
<evidence type="ECO:0000256" key="8">
    <source>
        <dbReference type="ARBA" id="ARBA00022670"/>
    </source>
</evidence>
<dbReference type="EMBL" id="FZOU01000001">
    <property type="protein sequence ID" value="SNS23053.1"/>
    <property type="molecule type" value="Genomic_DNA"/>
</dbReference>
<dbReference type="Gene3D" id="3.40.630.10">
    <property type="entry name" value="Zn peptidases"/>
    <property type="match status" value="1"/>
</dbReference>
<evidence type="ECO:0000256" key="20">
    <source>
        <dbReference type="ARBA" id="ARBA00033328"/>
    </source>
</evidence>
<dbReference type="AlphaFoldDB" id="A0A239CUM5"/>
<organism evidence="23 24">
    <name type="scientific">Granulicella rosea</name>
    <dbReference type="NCBI Taxonomy" id="474952"/>
    <lineage>
        <taxon>Bacteria</taxon>
        <taxon>Pseudomonadati</taxon>
        <taxon>Acidobacteriota</taxon>
        <taxon>Terriglobia</taxon>
        <taxon>Terriglobales</taxon>
        <taxon>Acidobacteriaceae</taxon>
        <taxon>Granulicella</taxon>
    </lineage>
</organism>
<accession>A0A239CUM5</accession>
<reference evidence="23 24" key="1">
    <citation type="submission" date="2017-06" db="EMBL/GenBank/DDBJ databases">
        <authorList>
            <person name="Kim H.J."/>
            <person name="Triplett B.A."/>
        </authorList>
    </citation>
    <scope>NUCLEOTIDE SEQUENCE [LARGE SCALE GENOMIC DNA]</scope>
    <source>
        <strain evidence="23 24">DSM 18704</strain>
    </source>
</reference>
<dbReference type="GO" id="GO:0005764">
    <property type="term" value="C:lysosome"/>
    <property type="evidence" value="ECO:0007669"/>
    <property type="project" value="UniProtKB-SubCell"/>
</dbReference>
<evidence type="ECO:0000256" key="11">
    <source>
        <dbReference type="ARBA" id="ARBA00022801"/>
    </source>
</evidence>
<evidence type="ECO:0000256" key="10">
    <source>
        <dbReference type="ARBA" id="ARBA00022729"/>
    </source>
</evidence>
<protein>
    <recommendedName>
        <fullName evidence="5">Carboxypeptidase Q</fullName>
    </recommendedName>
    <alternativeName>
        <fullName evidence="20">Plasma glutamate carboxypeptidase</fullName>
    </alternativeName>
</protein>
<dbReference type="InterPro" id="IPR007484">
    <property type="entry name" value="Peptidase_M28"/>
</dbReference>
<keyword evidence="13" id="KW-0862">Zinc</keyword>
<dbReference type="Pfam" id="PF04389">
    <property type="entry name" value="Peptidase_M28"/>
    <property type="match status" value="1"/>
</dbReference>
<comment type="subcellular location">
    <subcellularLocation>
        <location evidence="1">Endoplasmic reticulum</location>
    </subcellularLocation>
    <subcellularLocation>
        <location evidence="3">Golgi apparatus</location>
    </subcellularLocation>
    <subcellularLocation>
        <location evidence="2">Lysosome</location>
    </subcellularLocation>
    <subcellularLocation>
        <location evidence="4">Secreted</location>
    </subcellularLocation>
</comment>
<dbReference type="Proteomes" id="UP000198356">
    <property type="component" value="Unassembled WGS sequence"/>
</dbReference>
<evidence type="ECO:0000256" key="6">
    <source>
        <dbReference type="ARBA" id="ARBA00022525"/>
    </source>
</evidence>
<keyword evidence="8" id="KW-0645">Protease</keyword>
<keyword evidence="9" id="KW-0479">Metal-binding</keyword>
<evidence type="ECO:0000256" key="12">
    <source>
        <dbReference type="ARBA" id="ARBA00022824"/>
    </source>
</evidence>
<keyword evidence="11" id="KW-0378">Hydrolase</keyword>
<dbReference type="GO" id="GO:0005576">
    <property type="term" value="C:extracellular region"/>
    <property type="evidence" value="ECO:0007669"/>
    <property type="project" value="UniProtKB-SubCell"/>
</dbReference>
<evidence type="ECO:0000256" key="1">
    <source>
        <dbReference type="ARBA" id="ARBA00004240"/>
    </source>
</evidence>
<dbReference type="GO" id="GO:0004180">
    <property type="term" value="F:carboxypeptidase activity"/>
    <property type="evidence" value="ECO:0007669"/>
    <property type="project" value="UniProtKB-KW"/>
</dbReference>
<dbReference type="PANTHER" id="PTHR12053:SF3">
    <property type="entry name" value="CARBOXYPEPTIDASE Q"/>
    <property type="match status" value="1"/>
</dbReference>
<keyword evidence="15" id="KW-0482">Metalloprotease</keyword>
<evidence type="ECO:0000313" key="24">
    <source>
        <dbReference type="Proteomes" id="UP000198356"/>
    </source>
</evidence>
<name>A0A239CUM5_9BACT</name>
<feature type="chain" id="PRO_5013031710" description="Carboxypeptidase Q" evidence="21">
    <location>
        <begin position="22"/>
        <end position="486"/>
    </location>
</feature>
<evidence type="ECO:0000256" key="13">
    <source>
        <dbReference type="ARBA" id="ARBA00022833"/>
    </source>
</evidence>
<keyword evidence="18" id="KW-0458">Lysosome</keyword>
<feature type="domain" description="Peptidase M28" evidence="22">
    <location>
        <begin position="255"/>
        <end position="459"/>
    </location>
</feature>
<dbReference type="GO" id="GO:0070573">
    <property type="term" value="F:metallodipeptidase activity"/>
    <property type="evidence" value="ECO:0007669"/>
    <property type="project" value="InterPro"/>
</dbReference>
<evidence type="ECO:0000256" key="18">
    <source>
        <dbReference type="ARBA" id="ARBA00023228"/>
    </source>
</evidence>
<keyword evidence="7" id="KW-0121">Carboxypeptidase</keyword>
<keyword evidence="12" id="KW-0256">Endoplasmic reticulum</keyword>
<gene>
    <name evidence="23" type="ORF">SAMN05421770_10186</name>
</gene>
<evidence type="ECO:0000256" key="21">
    <source>
        <dbReference type="SAM" id="SignalP"/>
    </source>
</evidence>
<evidence type="ECO:0000256" key="5">
    <source>
        <dbReference type="ARBA" id="ARBA00014116"/>
    </source>
</evidence>
<evidence type="ECO:0000256" key="3">
    <source>
        <dbReference type="ARBA" id="ARBA00004555"/>
    </source>
</evidence>
<evidence type="ECO:0000256" key="2">
    <source>
        <dbReference type="ARBA" id="ARBA00004371"/>
    </source>
</evidence>
<evidence type="ECO:0000259" key="22">
    <source>
        <dbReference type="Pfam" id="PF04389"/>
    </source>
</evidence>
<keyword evidence="10 21" id="KW-0732">Signal</keyword>
<proteinExistence type="predicted"/>
<sequence length="486" mass="50831">MHRFRAALLSASALLSTAALAQQPSLAVTYKSAADKLIADSLADTEGYANLAYLCDHIGKRITGGEPLGRAVAWSADLMRRDGLANVTVQPVMVPHWVRGHESASIVEPVAKPMHMLGLGMSVATPVGGITAPVVVVKDFDELKKLGRAGVAGKIVLYNVAYKGYGQTVMYRVAGPSQAAALGAVATLVRSITPLAVQLPHTGVTSYDEKQPKIPAAAISLEDALMLERLAAEGKPPVVHLDMEAHMEAEVESANVFGEIVGSEHPEQVVTLGGHIDSWDVGQGAQDDGSGIMATLEAVNVIKRSGLKPKRTIRIVFWVSEENGGVGGQVYLKKLTGKLEDHVAVIEMDGGAEQPVGYGYGASFPGLRAVAGGAALAASGGLSAGEQRSLALLQQIGTLLKPVGADTMRAGGGGSDIEPMMGAGVPGLGEMTTGAHYFDWHHTEADTLDKVDPQDFRKNIASLSVMTYILADMPERLAGHKGAGEE</sequence>
<dbReference type="GO" id="GO:0046872">
    <property type="term" value="F:metal ion binding"/>
    <property type="evidence" value="ECO:0007669"/>
    <property type="project" value="UniProtKB-KW"/>
</dbReference>
<dbReference type="SUPFAM" id="SSF53187">
    <property type="entry name" value="Zn-dependent exopeptidases"/>
    <property type="match status" value="1"/>
</dbReference>
<dbReference type="OrthoDB" id="9762302at2"/>
<evidence type="ECO:0000256" key="9">
    <source>
        <dbReference type="ARBA" id="ARBA00022723"/>
    </source>
</evidence>
<dbReference type="Gene3D" id="3.50.30.30">
    <property type="match status" value="1"/>
</dbReference>
<evidence type="ECO:0000256" key="4">
    <source>
        <dbReference type="ARBA" id="ARBA00004613"/>
    </source>
</evidence>
<dbReference type="GO" id="GO:0006508">
    <property type="term" value="P:proteolysis"/>
    <property type="evidence" value="ECO:0007669"/>
    <property type="project" value="UniProtKB-KW"/>
</dbReference>
<dbReference type="RefSeq" id="WP_089406431.1">
    <property type="nucleotide sequence ID" value="NZ_FZOU01000001.1"/>
</dbReference>
<keyword evidence="16" id="KW-0865">Zymogen</keyword>
<keyword evidence="6" id="KW-0964">Secreted</keyword>
<evidence type="ECO:0000313" key="23">
    <source>
        <dbReference type="EMBL" id="SNS23053.1"/>
    </source>
</evidence>